<dbReference type="PANTHER" id="PTHR11566">
    <property type="entry name" value="DYNAMIN"/>
    <property type="match status" value="1"/>
</dbReference>
<dbReference type="EMBL" id="KZ997596">
    <property type="protein sequence ID" value="RKO87205.1"/>
    <property type="molecule type" value="Genomic_DNA"/>
</dbReference>
<evidence type="ECO:0000259" key="1">
    <source>
        <dbReference type="PROSITE" id="PS51388"/>
    </source>
</evidence>
<dbReference type="InterPro" id="IPR000375">
    <property type="entry name" value="Dynamin_stalk"/>
</dbReference>
<dbReference type="GO" id="GO:0008017">
    <property type="term" value="F:microtubule binding"/>
    <property type="evidence" value="ECO:0007669"/>
    <property type="project" value="TreeGrafter"/>
</dbReference>
<dbReference type="GO" id="GO:0005525">
    <property type="term" value="F:GTP binding"/>
    <property type="evidence" value="ECO:0007669"/>
    <property type="project" value="InterPro"/>
</dbReference>
<organism evidence="2 3">
    <name type="scientific">Blyttiomyces helicus</name>
    <dbReference type="NCBI Taxonomy" id="388810"/>
    <lineage>
        <taxon>Eukaryota</taxon>
        <taxon>Fungi</taxon>
        <taxon>Fungi incertae sedis</taxon>
        <taxon>Chytridiomycota</taxon>
        <taxon>Chytridiomycota incertae sedis</taxon>
        <taxon>Chytridiomycetes</taxon>
        <taxon>Chytridiomycetes incertae sedis</taxon>
        <taxon>Blyttiomyces</taxon>
    </lineage>
</organism>
<dbReference type="InterPro" id="IPR020850">
    <property type="entry name" value="GED_dom"/>
</dbReference>
<dbReference type="Proteomes" id="UP000269721">
    <property type="component" value="Unassembled WGS sequence"/>
</dbReference>
<dbReference type="PANTHER" id="PTHR11566:SF21">
    <property type="entry name" value="DYNAMIN RELATED PROTEIN 1, ISOFORM A"/>
    <property type="match status" value="1"/>
</dbReference>
<protein>
    <submittedName>
        <fullName evidence="2">Dynamin central region-domain-containing protein</fullName>
    </submittedName>
</protein>
<proteinExistence type="predicted"/>
<dbReference type="PROSITE" id="PS51388">
    <property type="entry name" value="GED"/>
    <property type="match status" value="1"/>
</dbReference>
<name>A0A4P9W756_9FUNG</name>
<dbReference type="GO" id="GO:0016020">
    <property type="term" value="C:membrane"/>
    <property type="evidence" value="ECO:0007669"/>
    <property type="project" value="TreeGrafter"/>
</dbReference>
<dbReference type="GO" id="GO:0003924">
    <property type="term" value="F:GTPase activity"/>
    <property type="evidence" value="ECO:0007669"/>
    <property type="project" value="InterPro"/>
</dbReference>
<feature type="domain" description="GED" evidence="1">
    <location>
        <begin position="432"/>
        <end position="510"/>
    </location>
</feature>
<evidence type="ECO:0000313" key="3">
    <source>
        <dbReference type="Proteomes" id="UP000269721"/>
    </source>
</evidence>
<dbReference type="AlphaFoldDB" id="A0A4P9W756"/>
<evidence type="ECO:0000313" key="2">
    <source>
        <dbReference type="EMBL" id="RKO87205.1"/>
    </source>
</evidence>
<dbReference type="GO" id="GO:0005737">
    <property type="term" value="C:cytoplasm"/>
    <property type="evidence" value="ECO:0007669"/>
    <property type="project" value="TreeGrafter"/>
</dbReference>
<gene>
    <name evidence="2" type="ORF">BDK51DRAFT_34367</name>
</gene>
<accession>A0A4P9W756</accession>
<dbReference type="Pfam" id="PF02212">
    <property type="entry name" value="GED"/>
    <property type="match status" value="1"/>
</dbReference>
<dbReference type="Pfam" id="PF01031">
    <property type="entry name" value="Dynamin_M"/>
    <property type="match status" value="1"/>
</dbReference>
<keyword evidence="3" id="KW-1185">Reference proteome</keyword>
<sequence>MATITFTIAVTFPLGCAMILGRSLTRFQHEIFRIEEAKDLEIAFFKAHPELRIIPNIVGGADGLVALLSGVVQMRRIRGIVPKIKEKIHEAMTSASAKLAVLDPRKSIEENRAAKAKIWGTIAEVISDGTTGRYSHPFYMDSDLLLRAPINALLADFEATVNTTKPDFRAAEYVDDLVASGRKSRGPQLPGFINSRLFERRVARNVELWADGAINLCESVRVLMVTVACAVLQKFGGQVPRFSDQLLSLFDDVAQRLANEGRQWITVSLKIERLSIFGTRDRLFTDAVDLIPREKGSRKEAEKLGRASKDIISKALDDLQDSYQLWVTKFIQDHISSFRGIHQPFSSMYPSNLAPKIAVSFAKDERDKTLWTDVEENSNTLYTTFLAPTIQATFENTQTKKKTLDTNLDQFRKTIYFSAEPPLGTQSERAEADHLASMLEAYWQISSSRLVDDVIGHVTTCIVDGFPTQLDLKVQALLSNDASILAITPENPAVEKRRASLYSKIEGWLP</sequence>
<dbReference type="Gene3D" id="1.20.120.1240">
    <property type="entry name" value="Dynamin, middle domain"/>
    <property type="match status" value="1"/>
</dbReference>
<dbReference type="InterPro" id="IPR003130">
    <property type="entry name" value="GED"/>
</dbReference>
<dbReference type="InterPro" id="IPR022812">
    <property type="entry name" value="Dynamin"/>
</dbReference>
<dbReference type="GO" id="GO:0005874">
    <property type="term" value="C:microtubule"/>
    <property type="evidence" value="ECO:0007669"/>
    <property type="project" value="TreeGrafter"/>
</dbReference>
<reference evidence="3" key="1">
    <citation type="journal article" date="2018" name="Nat. Microbiol.">
        <title>Leveraging single-cell genomics to expand the fungal tree of life.</title>
        <authorList>
            <person name="Ahrendt S.R."/>
            <person name="Quandt C.A."/>
            <person name="Ciobanu D."/>
            <person name="Clum A."/>
            <person name="Salamov A."/>
            <person name="Andreopoulos B."/>
            <person name="Cheng J.F."/>
            <person name="Woyke T."/>
            <person name="Pelin A."/>
            <person name="Henrissat B."/>
            <person name="Reynolds N.K."/>
            <person name="Benny G.L."/>
            <person name="Smith M.E."/>
            <person name="James T.Y."/>
            <person name="Grigoriev I.V."/>
        </authorList>
    </citation>
    <scope>NUCLEOTIDE SEQUENCE [LARGE SCALE GENOMIC DNA]</scope>
</reference>